<feature type="transmembrane region" description="Helical" evidence="1">
    <location>
        <begin position="45"/>
        <end position="66"/>
    </location>
</feature>
<feature type="transmembrane region" description="Helical" evidence="1">
    <location>
        <begin position="78"/>
        <end position="103"/>
    </location>
</feature>
<organism evidence="2 3">
    <name type="scientific">Dactylonectria macrodidyma</name>
    <dbReference type="NCBI Taxonomy" id="307937"/>
    <lineage>
        <taxon>Eukaryota</taxon>
        <taxon>Fungi</taxon>
        <taxon>Dikarya</taxon>
        <taxon>Ascomycota</taxon>
        <taxon>Pezizomycotina</taxon>
        <taxon>Sordariomycetes</taxon>
        <taxon>Hypocreomycetidae</taxon>
        <taxon>Hypocreales</taxon>
        <taxon>Nectriaceae</taxon>
        <taxon>Dactylonectria</taxon>
    </lineage>
</organism>
<dbReference type="SUPFAM" id="SSF103473">
    <property type="entry name" value="MFS general substrate transporter"/>
    <property type="match status" value="1"/>
</dbReference>
<keyword evidence="1" id="KW-0472">Membrane</keyword>
<keyword evidence="3" id="KW-1185">Reference proteome</keyword>
<reference evidence="2" key="1">
    <citation type="journal article" date="2021" name="Nat. Commun.">
        <title>Genetic determinants of endophytism in the Arabidopsis root mycobiome.</title>
        <authorList>
            <person name="Mesny F."/>
            <person name="Miyauchi S."/>
            <person name="Thiergart T."/>
            <person name="Pickel B."/>
            <person name="Atanasova L."/>
            <person name="Karlsson M."/>
            <person name="Huettel B."/>
            <person name="Barry K.W."/>
            <person name="Haridas S."/>
            <person name="Chen C."/>
            <person name="Bauer D."/>
            <person name="Andreopoulos W."/>
            <person name="Pangilinan J."/>
            <person name="LaButti K."/>
            <person name="Riley R."/>
            <person name="Lipzen A."/>
            <person name="Clum A."/>
            <person name="Drula E."/>
            <person name="Henrissat B."/>
            <person name="Kohler A."/>
            <person name="Grigoriev I.V."/>
            <person name="Martin F.M."/>
            <person name="Hacquard S."/>
        </authorList>
    </citation>
    <scope>NUCLEOTIDE SEQUENCE</scope>
    <source>
        <strain evidence="2">MPI-CAGE-AT-0147</strain>
    </source>
</reference>
<evidence type="ECO:0000313" key="3">
    <source>
        <dbReference type="Proteomes" id="UP000738349"/>
    </source>
</evidence>
<dbReference type="InterPro" id="IPR036259">
    <property type="entry name" value="MFS_trans_sf"/>
</dbReference>
<name>A0A9P9DQ74_9HYPO</name>
<sequence>MAQPVLKELAGSRRTRNKTSRITLKNWTRSNLKCLDVNVPQSFHYARTCLAAVLKIITAALFLSFARRSERYGGRVDFLTGYIWLMLWSLACGFCSDITVLIVSRAM</sequence>
<comment type="caution">
    <text evidence="2">The sequence shown here is derived from an EMBL/GenBank/DDBJ whole genome shotgun (WGS) entry which is preliminary data.</text>
</comment>
<dbReference type="Gene3D" id="1.20.1720.10">
    <property type="entry name" value="Multidrug resistance protein D"/>
    <property type="match status" value="1"/>
</dbReference>
<protein>
    <submittedName>
        <fullName evidence="2">Uncharacterized protein</fullName>
    </submittedName>
</protein>
<evidence type="ECO:0000313" key="2">
    <source>
        <dbReference type="EMBL" id="KAH7122999.1"/>
    </source>
</evidence>
<evidence type="ECO:0000256" key="1">
    <source>
        <dbReference type="SAM" id="Phobius"/>
    </source>
</evidence>
<proteinExistence type="predicted"/>
<gene>
    <name evidence="2" type="ORF">EDB81DRAFT_890699</name>
</gene>
<dbReference type="Proteomes" id="UP000738349">
    <property type="component" value="Unassembled WGS sequence"/>
</dbReference>
<accession>A0A9P9DQ74</accession>
<keyword evidence="1" id="KW-1133">Transmembrane helix</keyword>
<dbReference type="AlphaFoldDB" id="A0A9P9DQ74"/>
<dbReference type="EMBL" id="JAGMUV010000023">
    <property type="protein sequence ID" value="KAH7122999.1"/>
    <property type="molecule type" value="Genomic_DNA"/>
</dbReference>
<keyword evidence="1" id="KW-0812">Transmembrane</keyword>